<evidence type="ECO:0000256" key="5">
    <source>
        <dbReference type="ARBA" id="ARBA00023204"/>
    </source>
</evidence>
<dbReference type="CDD" id="cd06445">
    <property type="entry name" value="ATase"/>
    <property type="match status" value="1"/>
</dbReference>
<evidence type="ECO:0000256" key="4">
    <source>
        <dbReference type="ARBA" id="ARBA00022763"/>
    </source>
</evidence>
<evidence type="ECO:0000256" key="3">
    <source>
        <dbReference type="ARBA" id="ARBA00022679"/>
    </source>
</evidence>
<dbReference type="PANTHER" id="PTHR10815">
    <property type="entry name" value="METHYLATED-DNA--PROTEIN-CYSTEINE METHYLTRANSFERASE"/>
    <property type="match status" value="1"/>
</dbReference>
<dbReference type="SUPFAM" id="SSF46767">
    <property type="entry name" value="Methylated DNA-protein cysteine methyltransferase, C-terminal domain"/>
    <property type="match status" value="1"/>
</dbReference>
<evidence type="ECO:0000313" key="8">
    <source>
        <dbReference type="EMBL" id="THV17320.1"/>
    </source>
</evidence>
<gene>
    <name evidence="8" type="ORF">E9677_04870</name>
</gene>
<dbReference type="InterPro" id="IPR014048">
    <property type="entry name" value="MethylDNA_cys_MeTrfase_DNA-bd"/>
</dbReference>
<dbReference type="Pfam" id="PF01035">
    <property type="entry name" value="DNA_binding_1"/>
    <property type="match status" value="1"/>
</dbReference>
<reference evidence="8 9" key="1">
    <citation type="submission" date="2019-04" db="EMBL/GenBank/DDBJ databases">
        <title>Genome sequence of strain 7209-2.</title>
        <authorList>
            <person name="Gao J."/>
            <person name="Sun J."/>
        </authorList>
    </citation>
    <scope>NUCLEOTIDE SEQUENCE [LARGE SCALE GENOMIC DNA]</scope>
    <source>
        <strain evidence="8 9">7209-2</strain>
    </source>
</reference>
<sequence>MSITHRYTIFETARGFCAIAWSDIGISGLRLPGESAEETLRAALRRHPSGAEAEPSAEIKQVIERVRTYFAGDMTDFSDLRLDLSGQTDLYRRIYDATRRLGWGKATTYGALAGELELGRAGAWTIGQAMAKNPIPLIIPCHRVLAAGGKLGGFSAPGGTLSKQRMLELEGLPSVEASPAQQSFGF</sequence>
<dbReference type="Proteomes" id="UP000309667">
    <property type="component" value="Unassembled WGS sequence"/>
</dbReference>
<comment type="catalytic activity">
    <reaction evidence="1">
        <text>a 4-O-methyl-thymidine in DNA + L-cysteinyl-[protein] = a thymidine in DNA + S-methyl-L-cysteinyl-[protein]</text>
        <dbReference type="Rhea" id="RHEA:53428"/>
        <dbReference type="Rhea" id="RHEA-COMP:10131"/>
        <dbReference type="Rhea" id="RHEA-COMP:10132"/>
        <dbReference type="Rhea" id="RHEA-COMP:13555"/>
        <dbReference type="Rhea" id="RHEA-COMP:13556"/>
        <dbReference type="ChEBI" id="CHEBI:29950"/>
        <dbReference type="ChEBI" id="CHEBI:82612"/>
        <dbReference type="ChEBI" id="CHEBI:137386"/>
        <dbReference type="ChEBI" id="CHEBI:137387"/>
        <dbReference type="EC" id="2.1.1.63"/>
    </reaction>
</comment>
<dbReference type="SUPFAM" id="SSF53155">
    <property type="entry name" value="Methylated DNA-protein cysteine methyltransferase domain"/>
    <property type="match status" value="1"/>
</dbReference>
<name>A0ABY2R0D5_9HYPH</name>
<dbReference type="RefSeq" id="WP_136556928.1">
    <property type="nucleotide sequence ID" value="NZ_STGT01000001.1"/>
</dbReference>
<organism evidence="8 9">
    <name type="scientific">Rhizobium rhizophilum</name>
    <dbReference type="NCBI Taxonomy" id="1850373"/>
    <lineage>
        <taxon>Bacteria</taxon>
        <taxon>Pseudomonadati</taxon>
        <taxon>Pseudomonadota</taxon>
        <taxon>Alphaproteobacteria</taxon>
        <taxon>Hyphomicrobiales</taxon>
        <taxon>Rhizobiaceae</taxon>
        <taxon>Rhizobium/Agrobacterium group</taxon>
        <taxon>Rhizobium</taxon>
    </lineage>
</organism>
<keyword evidence="4" id="KW-0227">DNA damage</keyword>
<dbReference type="PROSITE" id="PS00374">
    <property type="entry name" value="MGMT"/>
    <property type="match status" value="1"/>
</dbReference>
<comment type="catalytic activity">
    <reaction evidence="6">
        <text>a 6-O-methyl-2'-deoxyguanosine in DNA + L-cysteinyl-[protein] = S-methyl-L-cysteinyl-[protein] + a 2'-deoxyguanosine in DNA</text>
        <dbReference type="Rhea" id="RHEA:24000"/>
        <dbReference type="Rhea" id="RHEA-COMP:10131"/>
        <dbReference type="Rhea" id="RHEA-COMP:10132"/>
        <dbReference type="Rhea" id="RHEA-COMP:11367"/>
        <dbReference type="Rhea" id="RHEA-COMP:11368"/>
        <dbReference type="ChEBI" id="CHEBI:29950"/>
        <dbReference type="ChEBI" id="CHEBI:82612"/>
        <dbReference type="ChEBI" id="CHEBI:85445"/>
        <dbReference type="ChEBI" id="CHEBI:85448"/>
        <dbReference type="EC" id="2.1.1.63"/>
    </reaction>
</comment>
<dbReference type="EMBL" id="STGT01000001">
    <property type="protein sequence ID" value="THV17320.1"/>
    <property type="molecule type" value="Genomic_DNA"/>
</dbReference>
<evidence type="ECO:0000256" key="2">
    <source>
        <dbReference type="ARBA" id="ARBA00022603"/>
    </source>
</evidence>
<proteinExistence type="predicted"/>
<evidence type="ECO:0000256" key="1">
    <source>
        <dbReference type="ARBA" id="ARBA00001286"/>
    </source>
</evidence>
<comment type="caution">
    <text evidence="8">The sequence shown here is derived from an EMBL/GenBank/DDBJ whole genome shotgun (WGS) entry which is preliminary data.</text>
</comment>
<protein>
    <submittedName>
        <fullName evidence="8">Methylated-DNA--[protein]-cysteine S-methyltransferase</fullName>
    </submittedName>
</protein>
<dbReference type="NCBIfam" id="TIGR00589">
    <property type="entry name" value="ogt"/>
    <property type="match status" value="1"/>
</dbReference>
<keyword evidence="3" id="KW-0808">Transferase</keyword>
<dbReference type="InterPro" id="IPR036388">
    <property type="entry name" value="WH-like_DNA-bd_sf"/>
</dbReference>
<keyword evidence="2" id="KW-0489">Methyltransferase</keyword>
<keyword evidence="5" id="KW-0234">DNA repair</keyword>
<accession>A0ABY2R0D5</accession>
<dbReference type="Gene3D" id="1.10.10.10">
    <property type="entry name" value="Winged helix-like DNA-binding domain superfamily/Winged helix DNA-binding domain"/>
    <property type="match status" value="1"/>
</dbReference>
<dbReference type="Gene3D" id="3.30.160.70">
    <property type="entry name" value="Methylated DNA-protein cysteine methyltransferase domain"/>
    <property type="match status" value="1"/>
</dbReference>
<evidence type="ECO:0000259" key="7">
    <source>
        <dbReference type="Pfam" id="PF01035"/>
    </source>
</evidence>
<dbReference type="InterPro" id="IPR001497">
    <property type="entry name" value="MethylDNA_cys_MeTrfase_AS"/>
</dbReference>
<dbReference type="PANTHER" id="PTHR10815:SF5">
    <property type="entry name" value="METHYLATED-DNA--PROTEIN-CYSTEINE METHYLTRANSFERASE"/>
    <property type="match status" value="1"/>
</dbReference>
<dbReference type="InterPro" id="IPR036631">
    <property type="entry name" value="MGMT_N_sf"/>
</dbReference>
<evidence type="ECO:0000313" key="9">
    <source>
        <dbReference type="Proteomes" id="UP000309667"/>
    </source>
</evidence>
<feature type="domain" description="Methylated-DNA-[protein]-cysteine S-methyltransferase DNA binding" evidence="7">
    <location>
        <begin position="90"/>
        <end position="171"/>
    </location>
</feature>
<evidence type="ECO:0000256" key="6">
    <source>
        <dbReference type="ARBA" id="ARBA00049348"/>
    </source>
</evidence>
<keyword evidence="9" id="KW-1185">Reference proteome</keyword>
<dbReference type="InterPro" id="IPR036217">
    <property type="entry name" value="MethylDNA_cys_MeTrfase_DNAb"/>
</dbReference>